<feature type="binding site" evidence="6">
    <location>
        <position position="84"/>
    </location>
    <ligand>
        <name>substrate</name>
    </ligand>
</feature>
<dbReference type="Gene3D" id="3.30.428.10">
    <property type="entry name" value="HIT-like"/>
    <property type="match status" value="1"/>
</dbReference>
<protein>
    <recommendedName>
        <fullName evidence="1 9">Bis(5'-adenosyl)-triphosphatase</fullName>
        <ecNumber evidence="1 9">3.6.1.29</ecNumber>
    </recommendedName>
</protein>
<keyword evidence="3 9" id="KW-0378">Hydrolase</keyword>
<dbReference type="AlphaFoldDB" id="A0A7M7MZE6"/>
<evidence type="ECO:0000256" key="3">
    <source>
        <dbReference type="ARBA" id="ARBA00022801"/>
    </source>
</evidence>
<organism evidence="11 12">
    <name type="scientific">Strongylocentrotus purpuratus</name>
    <name type="common">Purple sea urchin</name>
    <dbReference type="NCBI Taxonomy" id="7668"/>
    <lineage>
        <taxon>Eukaryota</taxon>
        <taxon>Metazoa</taxon>
        <taxon>Echinodermata</taxon>
        <taxon>Eleutherozoa</taxon>
        <taxon>Echinozoa</taxon>
        <taxon>Echinoidea</taxon>
        <taxon>Euechinoidea</taxon>
        <taxon>Echinacea</taxon>
        <taxon>Camarodonta</taxon>
        <taxon>Echinidea</taxon>
        <taxon>Strongylocentrotidae</taxon>
        <taxon>Strongylocentrotus</taxon>
    </lineage>
</organism>
<dbReference type="CTD" id="2272"/>
<evidence type="ECO:0000256" key="9">
    <source>
        <dbReference type="RuleBase" id="RU366076"/>
    </source>
</evidence>
<dbReference type="InParanoid" id="A0A7M7MZE6"/>
<evidence type="ECO:0000256" key="1">
    <source>
        <dbReference type="ARBA" id="ARBA00012377"/>
    </source>
</evidence>
<dbReference type="GO" id="GO:0005737">
    <property type="term" value="C:cytoplasm"/>
    <property type="evidence" value="ECO:0000318"/>
    <property type="project" value="GO_Central"/>
</dbReference>
<keyword evidence="12" id="KW-1185">Reference proteome</keyword>
<evidence type="ECO:0000256" key="7">
    <source>
        <dbReference type="PIRSR" id="PIRSR639383-3"/>
    </source>
</evidence>
<feature type="binding site" evidence="6">
    <location>
        <begin position="90"/>
        <end position="93"/>
    </location>
    <ligand>
        <name>substrate</name>
    </ligand>
</feature>
<evidence type="ECO:0000256" key="8">
    <source>
        <dbReference type="PROSITE-ProRule" id="PRU00464"/>
    </source>
</evidence>
<feature type="binding site" evidence="6">
    <location>
        <position position="9"/>
    </location>
    <ligand>
        <name>substrate</name>
    </ligand>
</feature>
<dbReference type="GeneID" id="100888568"/>
<proteinExistence type="predicted"/>
<evidence type="ECO:0000256" key="6">
    <source>
        <dbReference type="PIRSR" id="PIRSR639383-2"/>
    </source>
</evidence>
<dbReference type="Pfam" id="PF01230">
    <property type="entry name" value="HIT"/>
    <property type="match status" value="1"/>
</dbReference>
<sequence>MASYTFGQHLIKSSVVFFRSRLTFAFVNRKPVVPGHVLVSPLRPVDRFVDMTGDEVADLFQTTQTLSKVIQDQYKASSLSIAMQDGPDAGQSVWHVHVHILPRKAGDFRKNDDIYDEVENHDHVNFDSSSRQEWRGEEEMAQEASILRKLFPLHFTSDIDL</sequence>
<dbReference type="OrthoDB" id="680339at2759"/>
<dbReference type="PANTHER" id="PTHR46981:SF1">
    <property type="entry name" value="BIS(5'-ADENOSYL)-TRIPHOSPHATASE"/>
    <property type="match status" value="1"/>
</dbReference>
<dbReference type="EnsemblMetazoa" id="XM_030972566">
    <property type="protein sequence ID" value="XP_030828426"/>
    <property type="gene ID" value="LOC100888568"/>
</dbReference>
<feature type="domain" description="HIT" evidence="10">
    <location>
        <begin position="3"/>
        <end position="110"/>
    </location>
</feature>
<dbReference type="KEGG" id="spu:100888568"/>
<dbReference type="GO" id="GO:0006163">
    <property type="term" value="P:purine nucleotide metabolic process"/>
    <property type="evidence" value="ECO:0000318"/>
    <property type="project" value="GO_Central"/>
</dbReference>
<dbReference type="FunCoup" id="A0A7M7MZE6">
    <property type="interactions" value="145"/>
</dbReference>
<name>A0A7M7MZE6_STRPU</name>
<dbReference type="PANTHER" id="PTHR46981">
    <property type="entry name" value="BIS(5'-ADENOSYL)-TRIPHOSPHATASE"/>
    <property type="match status" value="1"/>
</dbReference>
<evidence type="ECO:0000256" key="4">
    <source>
        <dbReference type="ARBA" id="ARBA00047780"/>
    </source>
</evidence>
<dbReference type="EC" id="3.6.1.29" evidence="1 9"/>
<dbReference type="GO" id="GO:0047710">
    <property type="term" value="F:bis(5'-adenosyl)-triphosphatase activity"/>
    <property type="evidence" value="ECO:0000318"/>
    <property type="project" value="GO_Central"/>
</dbReference>
<evidence type="ECO:0000256" key="5">
    <source>
        <dbReference type="PIRSR" id="PIRSR639383-1"/>
    </source>
</evidence>
<dbReference type="InterPro" id="IPR019808">
    <property type="entry name" value="Histidine_triad_CS"/>
</dbReference>
<accession>A0A7M7MZE6</accession>
<dbReference type="CDD" id="cd01275">
    <property type="entry name" value="FHIT"/>
    <property type="match status" value="1"/>
</dbReference>
<dbReference type="GO" id="GO:0032435">
    <property type="term" value="P:negative regulation of proteasomal ubiquitin-dependent protein catabolic process"/>
    <property type="evidence" value="ECO:0000318"/>
    <property type="project" value="GO_Central"/>
</dbReference>
<dbReference type="PROSITE" id="PS00892">
    <property type="entry name" value="HIT_1"/>
    <property type="match status" value="1"/>
</dbReference>
<evidence type="ECO:0000256" key="2">
    <source>
        <dbReference type="ARBA" id="ARBA00022741"/>
    </source>
</evidence>
<comment type="cofactor">
    <cofactor evidence="9">
        <name>Mn(2+)</name>
        <dbReference type="ChEBI" id="CHEBI:29035"/>
    </cofactor>
</comment>
<dbReference type="InterPro" id="IPR036265">
    <property type="entry name" value="HIT-like_sf"/>
</dbReference>
<reference evidence="11" key="2">
    <citation type="submission" date="2021-01" db="UniProtKB">
        <authorList>
            <consortium name="EnsemblMetazoa"/>
        </authorList>
    </citation>
    <scope>IDENTIFICATION</scope>
</reference>
<dbReference type="FunFam" id="3.30.428.10:FF:000011">
    <property type="entry name" value="Fragile histidine triad"/>
    <property type="match status" value="1"/>
</dbReference>
<dbReference type="GO" id="GO:0072332">
    <property type="term" value="P:intrinsic apoptotic signaling pathway by p53 class mediator"/>
    <property type="evidence" value="ECO:0000318"/>
    <property type="project" value="GO_Central"/>
</dbReference>
<feature type="short sequence motif" description="Histidine triad motif" evidence="8">
    <location>
        <begin position="95"/>
        <end position="99"/>
    </location>
</feature>
<dbReference type="GO" id="GO:0000166">
    <property type="term" value="F:nucleotide binding"/>
    <property type="evidence" value="ECO:0007669"/>
    <property type="project" value="UniProtKB-KW"/>
</dbReference>
<evidence type="ECO:0000313" key="12">
    <source>
        <dbReference type="Proteomes" id="UP000007110"/>
    </source>
</evidence>
<feature type="site" description="Important for induction of apoptosis" evidence="7">
    <location>
        <position position="115"/>
    </location>
</feature>
<evidence type="ECO:0000313" key="11">
    <source>
        <dbReference type="EnsemblMetazoa" id="XP_030828426"/>
    </source>
</evidence>
<dbReference type="PROSITE" id="PS51084">
    <property type="entry name" value="HIT_2"/>
    <property type="match status" value="1"/>
</dbReference>
<dbReference type="OMA" id="DAIYGMM"/>
<dbReference type="GO" id="GO:0031625">
    <property type="term" value="F:ubiquitin protein ligase binding"/>
    <property type="evidence" value="ECO:0000318"/>
    <property type="project" value="GO_Central"/>
</dbReference>
<feature type="active site" description="Tele-AMP-histidine intermediate" evidence="5">
    <location>
        <position position="97"/>
    </location>
</feature>
<keyword evidence="2 9" id="KW-0547">Nucleotide-binding</keyword>
<dbReference type="Proteomes" id="UP000007110">
    <property type="component" value="Unassembled WGS sequence"/>
</dbReference>
<dbReference type="SUPFAM" id="SSF54197">
    <property type="entry name" value="HIT-like"/>
    <property type="match status" value="1"/>
</dbReference>
<comment type="catalytic activity">
    <reaction evidence="4 9">
        <text>P(1),P(3)-bis(5'-adenosyl) triphosphate + H2O = AMP + ADP + 2 H(+)</text>
        <dbReference type="Rhea" id="RHEA:13893"/>
        <dbReference type="ChEBI" id="CHEBI:15377"/>
        <dbReference type="ChEBI" id="CHEBI:15378"/>
        <dbReference type="ChEBI" id="CHEBI:58529"/>
        <dbReference type="ChEBI" id="CHEBI:456215"/>
        <dbReference type="ChEBI" id="CHEBI:456216"/>
        <dbReference type="EC" id="3.6.1.29"/>
    </reaction>
</comment>
<dbReference type="RefSeq" id="XP_030828426.1">
    <property type="nucleotide sequence ID" value="XM_030972566.1"/>
</dbReference>
<dbReference type="GO" id="GO:0005886">
    <property type="term" value="C:plasma membrane"/>
    <property type="evidence" value="ECO:0000318"/>
    <property type="project" value="GO_Central"/>
</dbReference>
<evidence type="ECO:0000259" key="10">
    <source>
        <dbReference type="PROSITE" id="PS51084"/>
    </source>
</evidence>
<dbReference type="GO" id="GO:0005634">
    <property type="term" value="C:nucleus"/>
    <property type="evidence" value="ECO:0000318"/>
    <property type="project" value="GO_Central"/>
</dbReference>
<dbReference type="InterPro" id="IPR039383">
    <property type="entry name" value="FHIT"/>
</dbReference>
<dbReference type="GO" id="GO:0015964">
    <property type="term" value="P:diadenosine triphosphate catabolic process"/>
    <property type="evidence" value="ECO:0000318"/>
    <property type="project" value="GO_Central"/>
</dbReference>
<reference evidence="12" key="1">
    <citation type="submission" date="2015-02" db="EMBL/GenBank/DDBJ databases">
        <title>Genome sequencing for Strongylocentrotus purpuratus.</title>
        <authorList>
            <person name="Murali S."/>
            <person name="Liu Y."/>
            <person name="Vee V."/>
            <person name="English A."/>
            <person name="Wang M."/>
            <person name="Skinner E."/>
            <person name="Han Y."/>
            <person name="Muzny D.M."/>
            <person name="Worley K.C."/>
            <person name="Gibbs R.A."/>
        </authorList>
    </citation>
    <scope>NUCLEOTIDE SEQUENCE</scope>
</reference>
<feature type="binding site" evidence="6">
    <location>
        <position position="28"/>
    </location>
    <ligand>
        <name>substrate</name>
    </ligand>
</feature>
<dbReference type="InterPro" id="IPR011146">
    <property type="entry name" value="HIT-like"/>
</dbReference>
<dbReference type="InterPro" id="IPR052677">
    <property type="entry name" value="Dinucleoside_ppp_hydrolase"/>
</dbReference>
<feature type="binding site" evidence="6">
    <location>
        <position position="99"/>
    </location>
    <ligand>
        <name>substrate</name>
    </ligand>
</feature>